<sequence length="558" mass="63503">MEASPANVIQYFNGEKQNIIPLFQRRYSWNKQNWQALWDDMLVQYDAEDRTSHFMGAIVSVPARSVPVGVNKYLIIDGQQRLTTVSLLLAALRDSVDENSAARIQEVYLTNRFRGPDDTLKFVPTQADRDCYTSLILQRENPSDGSLMSDAYKFFRDKLAKGVDLNGDPIDCAKVLETVEHALQVVMINLGDADDPYLIFESLNFKGQPLTQADLVRNYILMRFRHSISPNGEQERIYKKYWAPMEEQLGGGLTEFLRHYAMKDGENVYQTGIYAATKSRLRNLSGPESVEAEVARMHEFSSMYSTILNPEGEQSAAVRKRLENIKNLDVGTSYPLLLRLLDARRVGAISDDELDKCLSLIEAFIIRRSICQVPTNALNKLFLSWAKQFPTENYVAWLHSAMSAGQGGRRFPSDADFRNSFVNDKQYGRGSTHFVLIQLERFSGHREPADLEHATIEHIMPQTLSERWQQDLGPTATEVHQRLLHTFGNLTLTGYNAELSNLSFQEKKVKLEKTHIELNRGLLNLEKWGEAEIQARADEMFEVAARLWPGPLASQTRG</sequence>
<evidence type="ECO:0000259" key="1">
    <source>
        <dbReference type="Pfam" id="PF03235"/>
    </source>
</evidence>
<comment type="caution">
    <text evidence="3">The sequence shown here is derived from an EMBL/GenBank/DDBJ whole genome shotgun (WGS) entry which is preliminary data.</text>
</comment>
<name>A0A3B9IQB1_9PROT</name>
<organism evidence="3 4">
    <name type="scientific">Tistrella mobilis</name>
    <dbReference type="NCBI Taxonomy" id="171437"/>
    <lineage>
        <taxon>Bacteria</taxon>
        <taxon>Pseudomonadati</taxon>
        <taxon>Pseudomonadota</taxon>
        <taxon>Alphaproteobacteria</taxon>
        <taxon>Geminicoccales</taxon>
        <taxon>Geminicoccaceae</taxon>
        <taxon>Tistrella</taxon>
    </lineage>
</organism>
<gene>
    <name evidence="3" type="ORF">DCK97_21850</name>
</gene>
<dbReference type="Pfam" id="PF07510">
    <property type="entry name" value="GmrSD_C"/>
    <property type="match status" value="1"/>
</dbReference>
<dbReference type="InterPro" id="IPR011089">
    <property type="entry name" value="GmrSD_C"/>
</dbReference>
<dbReference type="EMBL" id="DMAI01000355">
    <property type="protein sequence ID" value="HAE50064.1"/>
    <property type="molecule type" value="Genomic_DNA"/>
</dbReference>
<dbReference type="PANTHER" id="PTHR35149">
    <property type="entry name" value="SLL5132 PROTEIN"/>
    <property type="match status" value="1"/>
</dbReference>
<reference evidence="3 4" key="1">
    <citation type="journal article" date="2018" name="Nat. Biotechnol.">
        <title>A standardized bacterial taxonomy based on genome phylogeny substantially revises the tree of life.</title>
        <authorList>
            <person name="Parks D.H."/>
            <person name="Chuvochina M."/>
            <person name="Waite D.W."/>
            <person name="Rinke C."/>
            <person name="Skarshewski A."/>
            <person name="Chaumeil P.A."/>
            <person name="Hugenholtz P."/>
        </authorList>
    </citation>
    <scope>NUCLEOTIDE SEQUENCE [LARGE SCALE GENOMIC DNA]</scope>
    <source>
        <strain evidence="3">UBA8739</strain>
    </source>
</reference>
<dbReference type="Proteomes" id="UP000257706">
    <property type="component" value="Unassembled WGS sequence"/>
</dbReference>
<evidence type="ECO:0000313" key="3">
    <source>
        <dbReference type="EMBL" id="HAE50064.1"/>
    </source>
</evidence>
<feature type="domain" description="GmrSD restriction endonucleases N-terminal" evidence="1">
    <location>
        <begin position="10"/>
        <end position="220"/>
    </location>
</feature>
<accession>A0A3B9IQB1</accession>
<feature type="domain" description="GmrSD restriction endonucleases C-terminal" evidence="2">
    <location>
        <begin position="412"/>
        <end position="543"/>
    </location>
</feature>
<evidence type="ECO:0000313" key="4">
    <source>
        <dbReference type="Proteomes" id="UP000257706"/>
    </source>
</evidence>
<dbReference type="Pfam" id="PF03235">
    <property type="entry name" value="GmrSD_N"/>
    <property type="match status" value="1"/>
</dbReference>
<dbReference type="PANTHER" id="PTHR35149:SF2">
    <property type="entry name" value="DUF262 DOMAIN-CONTAINING PROTEIN"/>
    <property type="match status" value="1"/>
</dbReference>
<dbReference type="InterPro" id="IPR004919">
    <property type="entry name" value="GmrSD_N"/>
</dbReference>
<protein>
    <submittedName>
        <fullName evidence="3">DUF262 domain-containing protein</fullName>
    </submittedName>
</protein>
<dbReference type="AlphaFoldDB" id="A0A3B9IQB1"/>
<proteinExistence type="predicted"/>
<evidence type="ECO:0000259" key="2">
    <source>
        <dbReference type="Pfam" id="PF07510"/>
    </source>
</evidence>